<proteinExistence type="predicted"/>
<gene>
    <name evidence="1" type="ORF">S01H1_20383</name>
</gene>
<feature type="non-terminal residue" evidence="1">
    <location>
        <position position="1"/>
    </location>
</feature>
<accession>X0U1F4</accession>
<organism evidence="1">
    <name type="scientific">marine sediment metagenome</name>
    <dbReference type="NCBI Taxonomy" id="412755"/>
    <lineage>
        <taxon>unclassified sequences</taxon>
        <taxon>metagenomes</taxon>
        <taxon>ecological metagenomes</taxon>
    </lineage>
</organism>
<dbReference type="InterPro" id="IPR036439">
    <property type="entry name" value="Dockerin_dom_sf"/>
</dbReference>
<evidence type="ECO:0000313" key="1">
    <source>
        <dbReference type="EMBL" id="GAF99359.1"/>
    </source>
</evidence>
<sequence length="59" mass="6033">PTDGDMNVDGDANGADIQVFVASFLGTPSSGDLCHGDFTDDDLINEDDIAGFVAALLTS</sequence>
<dbReference type="AlphaFoldDB" id="X0U1F4"/>
<protein>
    <recommendedName>
        <fullName evidence="2">Dockerin domain-containing protein</fullName>
    </recommendedName>
</protein>
<dbReference type="SUPFAM" id="SSF63446">
    <property type="entry name" value="Type I dockerin domain"/>
    <property type="match status" value="1"/>
</dbReference>
<reference evidence="1" key="1">
    <citation type="journal article" date="2014" name="Front. Microbiol.">
        <title>High frequency of phylogenetically diverse reductive dehalogenase-homologous genes in deep subseafloor sedimentary metagenomes.</title>
        <authorList>
            <person name="Kawai M."/>
            <person name="Futagami T."/>
            <person name="Toyoda A."/>
            <person name="Takaki Y."/>
            <person name="Nishi S."/>
            <person name="Hori S."/>
            <person name="Arai W."/>
            <person name="Tsubouchi T."/>
            <person name="Morono Y."/>
            <person name="Uchiyama I."/>
            <person name="Ito T."/>
            <person name="Fujiyama A."/>
            <person name="Inagaki F."/>
            <person name="Takami H."/>
        </authorList>
    </citation>
    <scope>NUCLEOTIDE SEQUENCE</scope>
    <source>
        <strain evidence="1">Expedition CK06-06</strain>
    </source>
</reference>
<name>X0U1F4_9ZZZZ</name>
<dbReference type="GO" id="GO:0000272">
    <property type="term" value="P:polysaccharide catabolic process"/>
    <property type="evidence" value="ECO:0007669"/>
    <property type="project" value="InterPro"/>
</dbReference>
<evidence type="ECO:0008006" key="2">
    <source>
        <dbReference type="Google" id="ProtNLM"/>
    </source>
</evidence>
<comment type="caution">
    <text evidence="1">The sequence shown here is derived from an EMBL/GenBank/DDBJ whole genome shotgun (WGS) entry which is preliminary data.</text>
</comment>
<dbReference type="EMBL" id="BARS01011145">
    <property type="protein sequence ID" value="GAF99359.1"/>
    <property type="molecule type" value="Genomic_DNA"/>
</dbReference>